<dbReference type="AlphaFoldDB" id="A0A3B1DHG0"/>
<dbReference type="SUPFAM" id="SSF48452">
    <property type="entry name" value="TPR-like"/>
    <property type="match status" value="1"/>
</dbReference>
<reference evidence="4" key="1">
    <citation type="submission" date="2018-06" db="EMBL/GenBank/DDBJ databases">
        <authorList>
            <person name="Zhirakovskaya E."/>
        </authorList>
    </citation>
    <scope>NUCLEOTIDE SEQUENCE</scope>
</reference>
<feature type="region of interest" description="Disordered" evidence="2">
    <location>
        <begin position="1043"/>
        <end position="1065"/>
    </location>
</feature>
<name>A0A3B1DHG0_9ZZZZ</name>
<sequence>MKRFWLVCIVVLFVSLSGFSSVTGGESHQQFLEALRTNGYYDYALSYLDLLARKPGVSKKLLEGIDYERASTLLRQAASLTNPDLKQKKLKQAEVYFKRFLREHPGHAFASRAQIEQGKMYLERARVANYKTNSPHIKKDFSKQNKLRQQARANIAQAKTVFEKARIYLERKKKSFGSYISPEKKDLIRERNETGRLLIDVQFNLARSLYEEAHTYPLKSGAIKTRLTSAANAFGKLHLKYRDQAGGLYAHMWQAKCYQEQGKSEDIRKALGIYSELLSHGKSPSGKPMKISPELKKIQDTVRYNRFICLNHSTKKNYQIVVEEASLWLAKNQVPSNVSQGIRWEKAIAEEALGKQSDLTKNERKKFSRDAREDAEIVNQYAGEYKDLSTAMIQRLNVVLGAKNKVAKDFSTALNQAEIAFEKISGLEEKLKQAKVKKTRKILEKNLNNHLQETAKKLQRALSFVDKKTNPQLAYRARALLGNVLYLSGNNYEAAVYAGYVADHARKINNEVALQSGVLASAIWNDLYWDVPKGKSNEFEETMFKKSLERTVAHWIDSEQAANSLIELGRIYERKGDPVQAAKQYNRIPKSSPVYAKGQTLAGIALLYAHENAGQWSESEHPDKKKQMAFFESSAEKHLRTAIPLLEKISNPNKPVSSILAKAKLNLANILQYRLQYKGVILVLVKEPYSLVRAIQVKDENSRPKEGIQSKDFAVSVYEKLLLSYIRTSNIKKASETLNALEKIGGKANASLYVSLGKRLSQNIKQLKKEGNKQELRKVRLSFENFIDTLSANKAGQTYGILIWIAETYNSLGKGAKQESPQVARKYFKKAAASYKEIIDQASSKGETFLDKNRVLHIKLRLVNCWREEGQYQKAFQLGQDIINAKMQNNIDVQIEMARLLQSWGTEKESRQLLMAIYGNLKKKKPGKIWGWKYLAGRLEGALNNISPTSDKAKEYEKKWIDAGYQSARCQFEYAKSIRSKKKRRRQMSIALSGVQTFVSIAGKLEDDDWNKFDKLYQDVQRAKGVSSVLPLKKPKLYKVKIANNSQQKGNSSKKKKKKRKAKVPAPSTNWTLVIAALGTTIVLAGGIIFMMIKSSKKSSIRPVYADDAPDLASIETARKQAAIERENKRKRASAALKKRSSSATATKRRSSQTAKRKPKPKRKEE</sequence>
<dbReference type="InterPro" id="IPR011990">
    <property type="entry name" value="TPR-like_helical_dom_sf"/>
</dbReference>
<protein>
    <submittedName>
        <fullName evidence="4">Uncharacterized protein</fullName>
    </submittedName>
</protein>
<keyword evidence="1" id="KW-0175">Coiled coil</keyword>
<feature type="region of interest" description="Disordered" evidence="2">
    <location>
        <begin position="1123"/>
        <end position="1166"/>
    </location>
</feature>
<keyword evidence="3" id="KW-0812">Transmembrane</keyword>
<feature type="compositionally biased region" description="Basic residues" evidence="2">
    <location>
        <begin position="1052"/>
        <end position="1063"/>
    </location>
</feature>
<organism evidence="4">
    <name type="scientific">hydrothermal vent metagenome</name>
    <dbReference type="NCBI Taxonomy" id="652676"/>
    <lineage>
        <taxon>unclassified sequences</taxon>
        <taxon>metagenomes</taxon>
        <taxon>ecological metagenomes</taxon>
    </lineage>
</organism>
<evidence type="ECO:0000256" key="3">
    <source>
        <dbReference type="SAM" id="Phobius"/>
    </source>
</evidence>
<keyword evidence="3" id="KW-1133">Transmembrane helix</keyword>
<gene>
    <name evidence="4" type="ORF">MNBD_PLANCTO02-3199</name>
</gene>
<evidence type="ECO:0000256" key="2">
    <source>
        <dbReference type="SAM" id="MobiDB-lite"/>
    </source>
</evidence>
<feature type="compositionally biased region" description="Basic residues" evidence="2">
    <location>
        <begin position="1129"/>
        <end position="1166"/>
    </location>
</feature>
<evidence type="ECO:0000256" key="1">
    <source>
        <dbReference type="SAM" id="Coils"/>
    </source>
</evidence>
<accession>A0A3B1DHG0</accession>
<proteinExistence type="predicted"/>
<feature type="coiled-coil region" evidence="1">
    <location>
        <begin position="417"/>
        <end position="468"/>
    </location>
</feature>
<keyword evidence="3" id="KW-0472">Membrane</keyword>
<dbReference type="Gene3D" id="1.25.40.10">
    <property type="entry name" value="Tetratricopeptide repeat domain"/>
    <property type="match status" value="1"/>
</dbReference>
<evidence type="ECO:0000313" key="4">
    <source>
        <dbReference type="EMBL" id="VAX42236.1"/>
    </source>
</evidence>
<dbReference type="EMBL" id="UOGL01000635">
    <property type="protein sequence ID" value="VAX42236.1"/>
    <property type="molecule type" value="Genomic_DNA"/>
</dbReference>
<feature type="transmembrane region" description="Helical" evidence="3">
    <location>
        <begin position="1071"/>
        <end position="1093"/>
    </location>
</feature>